<evidence type="ECO:0000256" key="1">
    <source>
        <dbReference type="ARBA" id="ARBA00023015"/>
    </source>
</evidence>
<name>A0A0A2XFM2_9PAST</name>
<dbReference type="PRINTS" id="PR00036">
    <property type="entry name" value="HTHLACI"/>
</dbReference>
<dbReference type="PROSITE" id="PS00356">
    <property type="entry name" value="HTH_LACI_1"/>
    <property type="match status" value="1"/>
</dbReference>
<dbReference type="CDD" id="cd01392">
    <property type="entry name" value="HTH_LacI"/>
    <property type="match status" value="1"/>
</dbReference>
<keyword evidence="3" id="KW-0804">Transcription</keyword>
<dbReference type="Pfam" id="PF00356">
    <property type="entry name" value="LacI"/>
    <property type="match status" value="1"/>
</dbReference>
<dbReference type="SUPFAM" id="SSF47413">
    <property type="entry name" value="lambda repressor-like DNA-binding domains"/>
    <property type="match status" value="1"/>
</dbReference>
<keyword evidence="6" id="KW-1185">Reference proteome</keyword>
<dbReference type="AlphaFoldDB" id="A0A0A2XFM2"/>
<evidence type="ECO:0000256" key="3">
    <source>
        <dbReference type="ARBA" id="ARBA00023163"/>
    </source>
</evidence>
<keyword evidence="2" id="KW-0238">DNA-binding</keyword>
<dbReference type="CDD" id="cd06270">
    <property type="entry name" value="PBP1_GalS-like"/>
    <property type="match status" value="1"/>
</dbReference>
<comment type="caution">
    <text evidence="5">The sequence shown here is derived from an EMBL/GenBank/DDBJ whole genome shotgun (WGS) entry which is preliminary data.</text>
</comment>
<accession>A0A0A2XFM2</accession>
<dbReference type="PROSITE" id="PS50932">
    <property type="entry name" value="HTH_LACI_2"/>
    <property type="match status" value="1"/>
</dbReference>
<evidence type="ECO:0000313" key="6">
    <source>
        <dbReference type="Proteomes" id="UP000030418"/>
    </source>
</evidence>
<evidence type="ECO:0000256" key="2">
    <source>
        <dbReference type="ARBA" id="ARBA00023125"/>
    </source>
</evidence>
<dbReference type="GO" id="GO:0003700">
    <property type="term" value="F:DNA-binding transcription factor activity"/>
    <property type="evidence" value="ECO:0007669"/>
    <property type="project" value="TreeGrafter"/>
</dbReference>
<dbReference type="Pfam" id="PF13377">
    <property type="entry name" value="Peripla_BP_3"/>
    <property type="match status" value="1"/>
</dbReference>
<feature type="domain" description="HTH lacI-type" evidence="4">
    <location>
        <begin position="2"/>
        <end position="56"/>
    </location>
</feature>
<dbReference type="InterPro" id="IPR046335">
    <property type="entry name" value="LacI/GalR-like_sensor"/>
</dbReference>
<proteinExistence type="predicted"/>
<organism evidence="5 6">
    <name type="scientific">Gallibacterium genomosp. 2</name>
    <dbReference type="NCBI Taxonomy" id="155517"/>
    <lineage>
        <taxon>Bacteria</taxon>
        <taxon>Pseudomonadati</taxon>
        <taxon>Pseudomonadota</taxon>
        <taxon>Gammaproteobacteria</taxon>
        <taxon>Pasteurellales</taxon>
        <taxon>Pasteurellaceae</taxon>
        <taxon>Gallibacterium</taxon>
    </lineage>
</organism>
<dbReference type="Proteomes" id="UP000030418">
    <property type="component" value="Unassembled WGS sequence"/>
</dbReference>
<dbReference type="SUPFAM" id="SSF53822">
    <property type="entry name" value="Periplasmic binding protein-like I"/>
    <property type="match status" value="1"/>
</dbReference>
<gene>
    <name evidence="5" type="ORF">P375_08565</name>
</gene>
<dbReference type="InterPro" id="IPR000843">
    <property type="entry name" value="HTH_LacI"/>
</dbReference>
<dbReference type="PANTHER" id="PTHR30146">
    <property type="entry name" value="LACI-RELATED TRANSCRIPTIONAL REPRESSOR"/>
    <property type="match status" value="1"/>
</dbReference>
<dbReference type="EMBL" id="JPXY01000039">
    <property type="protein sequence ID" value="KGQ30953.1"/>
    <property type="molecule type" value="Genomic_DNA"/>
</dbReference>
<dbReference type="SMART" id="SM00354">
    <property type="entry name" value="HTH_LACI"/>
    <property type="match status" value="1"/>
</dbReference>
<sequence>MVTIRDVAKVAGVSVATVSRVLNDHPSISEKAKNKVLQAVAELNYQPNANAQALASHAVDTIGVVVTDVTDPFFAILVKSIDQVAESYQKNILIGMGYHNADKERKAIDNLLRKRCTCLVIHAKALSDEELSSYLTAIKGMVIINRIVPGFENRCIGLDNVKGTEIATETLIRSGHRCIGYIGSNHPIHDETDRLQGYLNTLQKYKIPIRELAITKSSPNFEGGEEAMINLLSYNSDLTAVVAYNDSMAAGAMSVLSENGIIVPKDFSLIGFDDMPIANHLIPKLTTIRYPIDLMANYAGKLALSLANNDIELPEPIQFNPTLVRRFSVERCIK</sequence>
<dbReference type="Gene3D" id="3.40.50.2300">
    <property type="match status" value="2"/>
</dbReference>
<dbReference type="InterPro" id="IPR028082">
    <property type="entry name" value="Peripla_BP_I"/>
</dbReference>
<dbReference type="InterPro" id="IPR010982">
    <property type="entry name" value="Lambda_DNA-bd_dom_sf"/>
</dbReference>
<dbReference type="PANTHER" id="PTHR30146:SF109">
    <property type="entry name" value="HTH-TYPE TRANSCRIPTIONAL REGULATOR GALS"/>
    <property type="match status" value="1"/>
</dbReference>
<evidence type="ECO:0000313" key="5">
    <source>
        <dbReference type="EMBL" id="KGQ30953.1"/>
    </source>
</evidence>
<dbReference type="RefSeq" id="WP_039136033.1">
    <property type="nucleotide sequence ID" value="NZ_JPXY01000039.1"/>
</dbReference>
<dbReference type="Gene3D" id="1.10.260.40">
    <property type="entry name" value="lambda repressor-like DNA-binding domains"/>
    <property type="match status" value="1"/>
</dbReference>
<dbReference type="GO" id="GO:0000976">
    <property type="term" value="F:transcription cis-regulatory region binding"/>
    <property type="evidence" value="ECO:0007669"/>
    <property type="project" value="TreeGrafter"/>
</dbReference>
<protein>
    <submittedName>
        <fullName evidence="5">Transcriptional regulator</fullName>
    </submittedName>
</protein>
<evidence type="ECO:0000259" key="4">
    <source>
        <dbReference type="PROSITE" id="PS50932"/>
    </source>
</evidence>
<keyword evidence="1" id="KW-0805">Transcription regulation</keyword>
<reference evidence="5 6" key="1">
    <citation type="submission" date="2014-08" db="EMBL/GenBank/DDBJ databases">
        <title>Chaperone-usher fimbriae in a diverse selection of Gallibacterium genomes.</title>
        <authorList>
            <person name="Kudirkiene E."/>
            <person name="Bager R.J."/>
            <person name="Johnson T.J."/>
            <person name="Bojesen A.M."/>
        </authorList>
    </citation>
    <scope>NUCLEOTIDE SEQUENCE [LARGE SCALE GENOMIC DNA]</scope>
    <source>
        <strain evidence="5 6">CCM5976</strain>
    </source>
</reference>